<sequence>MKNPWGKKNPFLSMWLSGANAIASAARGRATAEAKRQASAAVTRGAKEATRQMTDALTGKPPAKKRRKR</sequence>
<protein>
    <recommendedName>
        <fullName evidence="4">ESPR domain-containing protein</fullName>
    </recommendedName>
</protein>
<reference evidence="2 3" key="1">
    <citation type="submission" date="2017-05" db="EMBL/GenBank/DDBJ databases">
        <authorList>
            <person name="Varghese N."/>
            <person name="Submissions S."/>
        </authorList>
    </citation>
    <scope>NUCLEOTIDE SEQUENCE [LARGE SCALE GENOMIC DNA]</scope>
    <source>
        <strain evidence="2 3">DSM 26001</strain>
    </source>
</reference>
<keyword evidence="3" id="KW-1185">Reference proteome</keyword>
<evidence type="ECO:0000313" key="3">
    <source>
        <dbReference type="Proteomes" id="UP001158049"/>
    </source>
</evidence>
<proteinExistence type="predicted"/>
<comment type="caution">
    <text evidence="2">The sequence shown here is derived from an EMBL/GenBank/DDBJ whole genome shotgun (WGS) entry which is preliminary data.</text>
</comment>
<evidence type="ECO:0008006" key="4">
    <source>
        <dbReference type="Google" id="ProtNLM"/>
    </source>
</evidence>
<gene>
    <name evidence="2" type="ORF">SAMN06295970_110156</name>
</gene>
<organism evidence="2 3">
    <name type="scientific">Noviherbaspirillum suwonense</name>
    <dbReference type="NCBI Taxonomy" id="1224511"/>
    <lineage>
        <taxon>Bacteria</taxon>
        <taxon>Pseudomonadati</taxon>
        <taxon>Pseudomonadota</taxon>
        <taxon>Betaproteobacteria</taxon>
        <taxon>Burkholderiales</taxon>
        <taxon>Oxalobacteraceae</taxon>
        <taxon>Noviherbaspirillum</taxon>
    </lineage>
</organism>
<feature type="region of interest" description="Disordered" evidence="1">
    <location>
        <begin position="35"/>
        <end position="69"/>
    </location>
</feature>
<dbReference type="Proteomes" id="UP001158049">
    <property type="component" value="Unassembled WGS sequence"/>
</dbReference>
<accession>A0ABY1QA15</accession>
<dbReference type="EMBL" id="FXUL01000010">
    <property type="protein sequence ID" value="SMP65108.1"/>
    <property type="molecule type" value="Genomic_DNA"/>
</dbReference>
<name>A0ABY1QA15_9BURK</name>
<dbReference type="RefSeq" id="WP_283442994.1">
    <property type="nucleotide sequence ID" value="NZ_FXUL01000010.1"/>
</dbReference>
<evidence type="ECO:0000313" key="2">
    <source>
        <dbReference type="EMBL" id="SMP65108.1"/>
    </source>
</evidence>
<evidence type="ECO:0000256" key="1">
    <source>
        <dbReference type="SAM" id="MobiDB-lite"/>
    </source>
</evidence>